<keyword evidence="2 6" id="KW-0227">DNA damage</keyword>
<evidence type="ECO:0000256" key="4">
    <source>
        <dbReference type="ARBA" id="ARBA00023172"/>
    </source>
</evidence>
<dbReference type="GO" id="GO:0048476">
    <property type="term" value="C:Holliday junction resolvase complex"/>
    <property type="evidence" value="ECO:0007669"/>
    <property type="project" value="UniProtKB-UniRule"/>
</dbReference>
<dbReference type="GO" id="GO:0006310">
    <property type="term" value="P:DNA recombination"/>
    <property type="evidence" value="ECO:0007669"/>
    <property type="project" value="UniProtKB-UniRule"/>
</dbReference>
<dbReference type="GO" id="GO:0000400">
    <property type="term" value="F:four-way junction DNA binding"/>
    <property type="evidence" value="ECO:0007669"/>
    <property type="project" value="UniProtKB-UniRule"/>
</dbReference>
<evidence type="ECO:0000313" key="8">
    <source>
        <dbReference type="EMBL" id="TCQ07962.1"/>
    </source>
</evidence>
<dbReference type="GO" id="GO:0009379">
    <property type="term" value="C:Holliday junction helicase complex"/>
    <property type="evidence" value="ECO:0007669"/>
    <property type="project" value="InterPro"/>
</dbReference>
<dbReference type="Gene3D" id="1.10.8.10">
    <property type="entry name" value="DNA helicase RuvA subunit, C-terminal domain"/>
    <property type="match status" value="1"/>
</dbReference>
<comment type="domain">
    <text evidence="6">Has three domains with a flexible linker between the domains II and III and assumes an 'L' shape. Domain III is highly mobile and contacts RuvB.</text>
</comment>
<dbReference type="SUPFAM" id="SSF50249">
    <property type="entry name" value="Nucleic acid-binding proteins"/>
    <property type="match status" value="1"/>
</dbReference>
<keyword evidence="8" id="KW-0547">Nucleotide-binding</keyword>
<feature type="domain" description="Helix-hairpin-helix DNA-binding motif class 1" evidence="7">
    <location>
        <begin position="72"/>
        <end position="91"/>
    </location>
</feature>
<keyword evidence="9" id="KW-1185">Reference proteome</keyword>
<evidence type="ECO:0000256" key="1">
    <source>
        <dbReference type="ARBA" id="ARBA00022490"/>
    </source>
</evidence>
<dbReference type="InterPro" id="IPR011114">
    <property type="entry name" value="RuvA_C"/>
</dbReference>
<dbReference type="Pfam" id="PF07499">
    <property type="entry name" value="RuvA_C"/>
    <property type="match status" value="1"/>
</dbReference>
<keyword evidence="4 6" id="KW-0233">DNA recombination</keyword>
<evidence type="ECO:0000259" key="7">
    <source>
        <dbReference type="SMART" id="SM00278"/>
    </source>
</evidence>
<dbReference type="InterPro" id="IPR012340">
    <property type="entry name" value="NA-bd_OB-fold"/>
</dbReference>
<dbReference type="RefSeq" id="WP_132847139.1">
    <property type="nucleotide sequence ID" value="NZ_CP058648.1"/>
</dbReference>
<gene>
    <name evidence="6" type="primary">ruvA</name>
    <name evidence="8" type="ORF">EDD79_100145</name>
</gene>
<dbReference type="NCBIfam" id="TIGR00084">
    <property type="entry name" value="ruvA"/>
    <property type="match status" value="1"/>
</dbReference>
<dbReference type="Proteomes" id="UP000295504">
    <property type="component" value="Unassembled WGS sequence"/>
</dbReference>
<comment type="similarity">
    <text evidence="6">Belongs to the RuvA family.</text>
</comment>
<evidence type="ECO:0000256" key="3">
    <source>
        <dbReference type="ARBA" id="ARBA00023125"/>
    </source>
</evidence>
<dbReference type="GO" id="GO:0009378">
    <property type="term" value="F:four-way junction helicase activity"/>
    <property type="evidence" value="ECO:0007669"/>
    <property type="project" value="InterPro"/>
</dbReference>
<evidence type="ECO:0000313" key="9">
    <source>
        <dbReference type="Proteomes" id="UP000295504"/>
    </source>
</evidence>
<proteinExistence type="inferred from homology"/>
<dbReference type="HAMAP" id="MF_00031">
    <property type="entry name" value="DNA_HJ_migration_RuvA"/>
    <property type="match status" value="1"/>
</dbReference>
<dbReference type="CDD" id="cd14332">
    <property type="entry name" value="UBA_RuvA_C"/>
    <property type="match status" value="1"/>
</dbReference>
<protein>
    <recommendedName>
        <fullName evidence="6">Holliday junction branch migration complex subunit RuvA</fullName>
    </recommendedName>
</protein>
<evidence type="ECO:0000256" key="2">
    <source>
        <dbReference type="ARBA" id="ARBA00022763"/>
    </source>
</evidence>
<dbReference type="SUPFAM" id="SSF47781">
    <property type="entry name" value="RuvA domain 2-like"/>
    <property type="match status" value="1"/>
</dbReference>
<keyword evidence="3 6" id="KW-0238">DNA-binding</keyword>
<dbReference type="SUPFAM" id="SSF46929">
    <property type="entry name" value="DNA helicase RuvA subunit, C-terminal domain"/>
    <property type="match status" value="1"/>
</dbReference>
<keyword evidence="8" id="KW-0347">Helicase</keyword>
<feature type="region of interest" description="Domain III" evidence="6">
    <location>
        <begin position="147"/>
        <end position="194"/>
    </location>
</feature>
<dbReference type="InterPro" id="IPR013849">
    <property type="entry name" value="DNA_helicase_Holl-junc_RuvA_I"/>
</dbReference>
<dbReference type="GO" id="GO:0005524">
    <property type="term" value="F:ATP binding"/>
    <property type="evidence" value="ECO:0007669"/>
    <property type="project" value="InterPro"/>
</dbReference>
<keyword evidence="8" id="KW-0067">ATP-binding</keyword>
<keyword evidence="5 6" id="KW-0234">DNA repair</keyword>
<evidence type="ECO:0000256" key="5">
    <source>
        <dbReference type="ARBA" id="ARBA00023204"/>
    </source>
</evidence>
<comment type="subunit">
    <text evidence="6">Homotetramer. Forms an RuvA(8)-RuvB(12)-Holliday junction (HJ) complex. HJ DNA is sandwiched between 2 RuvA tetramers; dsDNA enters through RuvA and exits via RuvB. An RuvB hexamer assembles on each DNA strand where it exits the tetramer. Each RuvB hexamer is contacted by two RuvA subunits (via domain III) on 2 adjacent RuvB subunits; this complex drives branch migration. In the full resolvosome a probable DNA-RuvA(4)-RuvB(12)-RuvC(2) complex forms which resolves the HJ.</text>
</comment>
<organism evidence="8 9">
    <name type="scientific">Serpentinicella alkaliphila</name>
    <dbReference type="NCBI Taxonomy" id="1734049"/>
    <lineage>
        <taxon>Bacteria</taxon>
        <taxon>Bacillati</taxon>
        <taxon>Bacillota</taxon>
        <taxon>Clostridia</taxon>
        <taxon>Peptostreptococcales</taxon>
        <taxon>Natronincolaceae</taxon>
        <taxon>Serpentinicella</taxon>
    </lineage>
</organism>
<comment type="function">
    <text evidence="6">The RuvA-RuvB-RuvC complex processes Holliday junction (HJ) DNA during genetic recombination and DNA repair, while the RuvA-RuvB complex plays an important role in the rescue of blocked DNA replication forks via replication fork reversal (RFR). RuvA specifically binds to HJ cruciform DNA, conferring on it an open structure. The RuvB hexamer acts as an ATP-dependent pump, pulling dsDNA into and through the RuvAB complex. HJ branch migration allows RuvC to scan DNA until it finds its consensus sequence, where it cleaves and resolves the cruciform DNA.</text>
</comment>
<dbReference type="EMBL" id="SLYC01000001">
    <property type="protein sequence ID" value="TCQ07962.1"/>
    <property type="molecule type" value="Genomic_DNA"/>
</dbReference>
<feature type="domain" description="Helix-hairpin-helix DNA-binding motif class 1" evidence="7">
    <location>
        <begin position="107"/>
        <end position="126"/>
    </location>
</feature>
<comment type="subcellular location">
    <subcellularLocation>
        <location evidence="6">Cytoplasm</location>
    </subcellularLocation>
</comment>
<reference evidence="8 9" key="1">
    <citation type="submission" date="2019-03" db="EMBL/GenBank/DDBJ databases">
        <title>Genomic Encyclopedia of Type Strains, Phase IV (KMG-IV): sequencing the most valuable type-strain genomes for metagenomic binning, comparative biology and taxonomic classification.</title>
        <authorList>
            <person name="Goeker M."/>
        </authorList>
    </citation>
    <scope>NUCLEOTIDE SEQUENCE [LARGE SCALE GENOMIC DNA]</scope>
    <source>
        <strain evidence="8 9">DSM 100013</strain>
    </source>
</reference>
<dbReference type="Gene3D" id="2.40.50.140">
    <property type="entry name" value="Nucleic acid-binding proteins"/>
    <property type="match status" value="1"/>
</dbReference>
<dbReference type="InterPro" id="IPR003583">
    <property type="entry name" value="Hlx-hairpin-Hlx_DNA-bd_motif"/>
</dbReference>
<name>A0A4R2TY25_9FIRM</name>
<keyword evidence="8" id="KW-0378">Hydrolase</keyword>
<keyword evidence="1 6" id="KW-0963">Cytoplasm</keyword>
<dbReference type="GO" id="GO:0005737">
    <property type="term" value="C:cytoplasm"/>
    <property type="evidence" value="ECO:0007669"/>
    <property type="project" value="UniProtKB-SubCell"/>
</dbReference>
<dbReference type="InterPro" id="IPR000085">
    <property type="entry name" value="RuvA"/>
</dbReference>
<comment type="caution">
    <text evidence="8">The sequence shown here is derived from an EMBL/GenBank/DDBJ whole genome shotgun (WGS) entry which is preliminary data.</text>
</comment>
<evidence type="ECO:0000256" key="6">
    <source>
        <dbReference type="HAMAP-Rule" id="MF_00031"/>
    </source>
</evidence>
<dbReference type="GO" id="GO:0006281">
    <property type="term" value="P:DNA repair"/>
    <property type="evidence" value="ECO:0007669"/>
    <property type="project" value="UniProtKB-UniRule"/>
</dbReference>
<dbReference type="InterPro" id="IPR010994">
    <property type="entry name" value="RuvA_2-like"/>
</dbReference>
<dbReference type="AlphaFoldDB" id="A0A4R2TY25"/>
<dbReference type="Gene3D" id="1.10.150.20">
    <property type="entry name" value="5' to 3' exonuclease, C-terminal subdomain"/>
    <property type="match status" value="1"/>
</dbReference>
<dbReference type="Pfam" id="PF14520">
    <property type="entry name" value="HHH_5"/>
    <property type="match status" value="1"/>
</dbReference>
<dbReference type="InterPro" id="IPR036267">
    <property type="entry name" value="RuvA_C_sf"/>
</dbReference>
<dbReference type="OrthoDB" id="5293449at2"/>
<dbReference type="Pfam" id="PF01330">
    <property type="entry name" value="RuvA_N"/>
    <property type="match status" value="1"/>
</dbReference>
<accession>A0A4R2TY25</accession>
<comment type="caution">
    <text evidence="6">Lacks conserved residue(s) required for the propagation of feature annotation.</text>
</comment>
<dbReference type="SMART" id="SM00278">
    <property type="entry name" value="HhH1"/>
    <property type="match status" value="2"/>
</dbReference>
<sequence>MYEYIKGRIEDILLDKIIVDVNGIGYRINSSLVSASQVTKGDIEKIFTYLVVREDEINLYGFKTREELNMFQKLLSVSKVGPKVAASILSMYNTSTLGQFILSNNIGAISKVSGVGKKTAERIILELKDKIDANDSLANDNIVEVVTASSKSEEAIEALMTLGYTKYEINKVLDGVGDDFTTEETIKLALKRLM</sequence>